<keyword evidence="6" id="KW-0862">Zinc</keyword>
<keyword evidence="3" id="KW-0597">Phosphoprotein</keyword>
<feature type="compositionally biased region" description="Basic and acidic residues" evidence="9">
    <location>
        <begin position="356"/>
        <end position="377"/>
    </location>
</feature>
<dbReference type="GO" id="GO:0043066">
    <property type="term" value="P:negative regulation of apoptotic process"/>
    <property type="evidence" value="ECO:0007669"/>
    <property type="project" value="TreeGrafter"/>
</dbReference>
<evidence type="ECO:0000256" key="3">
    <source>
        <dbReference type="ARBA" id="ARBA00022553"/>
    </source>
</evidence>
<evidence type="ECO:0000256" key="8">
    <source>
        <dbReference type="ARBA" id="ARBA00023242"/>
    </source>
</evidence>
<keyword evidence="8" id="KW-0539">Nucleus</keyword>
<proteinExistence type="inferred from homology"/>
<dbReference type="GeneID" id="115644441"/>
<reference evidence="11" key="1">
    <citation type="submission" date="2025-08" db="UniProtKB">
        <authorList>
            <consortium name="Ensembl"/>
        </authorList>
    </citation>
    <scope>IDENTIFICATION</scope>
</reference>
<keyword evidence="4" id="KW-0479">Metal-binding</keyword>
<gene>
    <name evidence="11" type="primary">MDM2</name>
</gene>
<organism evidence="11 12">
    <name type="scientific">Gopherus evgoodei</name>
    <name type="common">Goodes thornscrub tortoise</name>
    <dbReference type="NCBI Taxonomy" id="1825980"/>
    <lineage>
        <taxon>Eukaryota</taxon>
        <taxon>Metazoa</taxon>
        <taxon>Chordata</taxon>
        <taxon>Craniata</taxon>
        <taxon>Vertebrata</taxon>
        <taxon>Euteleostomi</taxon>
        <taxon>Archelosauria</taxon>
        <taxon>Testudinata</taxon>
        <taxon>Testudines</taxon>
        <taxon>Cryptodira</taxon>
        <taxon>Durocryptodira</taxon>
        <taxon>Testudinoidea</taxon>
        <taxon>Testudinidae</taxon>
        <taxon>Gopherus</taxon>
    </lineage>
</organism>
<dbReference type="Ensembl" id="ENSGEVT00005002582.1">
    <property type="protein sequence ID" value="ENSGEVP00005002458.1"/>
    <property type="gene ID" value="ENSGEVG00005001844.1"/>
</dbReference>
<name>A0A8C4VKL2_9SAUR</name>
<dbReference type="OrthoDB" id="24526at2759"/>
<evidence type="ECO:0000256" key="2">
    <source>
        <dbReference type="ARBA" id="ARBA00005803"/>
    </source>
</evidence>
<dbReference type="Proteomes" id="UP000694390">
    <property type="component" value="Unassembled WGS sequence"/>
</dbReference>
<feature type="region of interest" description="Disordered" evidence="9">
    <location>
        <begin position="348"/>
        <end position="403"/>
    </location>
</feature>
<dbReference type="CDD" id="cd17672">
    <property type="entry name" value="MDM2"/>
    <property type="match status" value="1"/>
</dbReference>
<protein>
    <submittedName>
        <fullName evidence="11">MDM2 proto-onco</fullName>
    </submittedName>
</protein>
<dbReference type="GO" id="GO:0005634">
    <property type="term" value="C:nucleus"/>
    <property type="evidence" value="ECO:0007669"/>
    <property type="project" value="UniProtKB-SubCell"/>
</dbReference>
<dbReference type="GO" id="GO:0016567">
    <property type="term" value="P:protein ubiquitination"/>
    <property type="evidence" value="ECO:0007669"/>
    <property type="project" value="TreeGrafter"/>
</dbReference>
<comment type="similarity">
    <text evidence="2">Belongs to the MDM2/MDM4 family.</text>
</comment>
<comment type="subcellular location">
    <subcellularLocation>
        <location evidence="1">Nucleus</location>
    </subcellularLocation>
</comment>
<keyword evidence="12" id="KW-1185">Reference proteome</keyword>
<dbReference type="GO" id="GO:0061630">
    <property type="term" value="F:ubiquitin protein ligase activity"/>
    <property type="evidence" value="ECO:0007669"/>
    <property type="project" value="TreeGrafter"/>
</dbReference>
<dbReference type="PANTHER" id="PTHR46858:SF13">
    <property type="entry name" value="E3 UBIQUITIN-PROTEIN LIGASE MDM2"/>
    <property type="match status" value="1"/>
</dbReference>
<dbReference type="Gene3D" id="1.10.245.10">
    <property type="entry name" value="SWIB/MDM2 domain"/>
    <property type="match status" value="1"/>
</dbReference>
<dbReference type="PROSITE" id="PS51925">
    <property type="entry name" value="SWIB_MDM2"/>
    <property type="match status" value="1"/>
</dbReference>
<keyword evidence="5" id="KW-0863">Zinc-finger</keyword>
<evidence type="ECO:0000313" key="11">
    <source>
        <dbReference type="Ensembl" id="ENSGEVP00005002458.1"/>
    </source>
</evidence>
<evidence type="ECO:0000256" key="9">
    <source>
        <dbReference type="SAM" id="MobiDB-lite"/>
    </source>
</evidence>
<evidence type="ECO:0000313" key="12">
    <source>
        <dbReference type="Proteomes" id="UP000694390"/>
    </source>
</evidence>
<keyword evidence="7" id="KW-0832">Ubl conjugation</keyword>
<dbReference type="FunFam" id="1.10.245.10:FF:000002">
    <property type="entry name" value="E3 ubiquitin-protein ligase Mdm2"/>
    <property type="match status" value="1"/>
</dbReference>
<dbReference type="InterPro" id="IPR003121">
    <property type="entry name" value="SWIB_MDM2_domain"/>
</dbReference>
<evidence type="ECO:0000256" key="1">
    <source>
        <dbReference type="ARBA" id="ARBA00004123"/>
    </source>
</evidence>
<evidence type="ECO:0000256" key="7">
    <source>
        <dbReference type="ARBA" id="ARBA00022843"/>
    </source>
</evidence>
<feature type="domain" description="DM2" evidence="10">
    <location>
        <begin position="26"/>
        <end position="109"/>
    </location>
</feature>
<evidence type="ECO:0000256" key="6">
    <source>
        <dbReference type="ARBA" id="ARBA00022833"/>
    </source>
</evidence>
<feature type="region of interest" description="Disordered" evidence="9">
    <location>
        <begin position="210"/>
        <end position="234"/>
    </location>
</feature>
<accession>A0A8C4VKL2</accession>
<dbReference type="CTD" id="4193"/>
<reference evidence="11" key="2">
    <citation type="submission" date="2025-09" db="UniProtKB">
        <authorList>
            <consortium name="Ensembl"/>
        </authorList>
    </citation>
    <scope>IDENTIFICATION</scope>
</reference>
<sequence length="403" mass="45224">MCNTKMSAGSDDRLGASAIPPAEQEALVKPKPLLLKLLKFAGAQKDTFTMKEVIFYLGQYIMSKQLYDEKQQHIVHCGDDLLGDLFGVPSFSVKEHRKVYSMISRNLIAVSQQESMVANTSENETQCQLEKGSVLKESMQELVDEKQTSPNLTARPTTSSRRMLSESEESSSDEQPSKRRKRHKSDSISLTFDESLSWCVVSGLCCEGSNSSDSIDSASPDLHASSLSENSDDWFDQNSVSDQFSVEFEVESIYSEDYSHNEEGQELTDEDDEVYQVTIYQTEESDADSFDEDPEISLANRGIRNQFLEESHFQKIGLLPSVFSVSVDYFSSFLKIGGIPGGEQGCHNRIGTMAGRRTDKDSNQEQRGLDKDQEHSWEQGYSDPRTERHIWIRGSPGFTKKGS</sequence>
<dbReference type="GO" id="GO:0008270">
    <property type="term" value="F:zinc ion binding"/>
    <property type="evidence" value="ECO:0007669"/>
    <property type="project" value="UniProtKB-KW"/>
</dbReference>
<dbReference type="SUPFAM" id="SSF47592">
    <property type="entry name" value="SWIB/MDM2 domain"/>
    <property type="match status" value="2"/>
</dbReference>
<dbReference type="RefSeq" id="XP_030404633.1">
    <property type="nucleotide sequence ID" value="XM_030548773.1"/>
</dbReference>
<dbReference type="PANTHER" id="PTHR46858">
    <property type="entry name" value="OS05G0521000 PROTEIN"/>
    <property type="match status" value="1"/>
</dbReference>
<dbReference type="AlphaFoldDB" id="A0A8C4VKL2"/>
<dbReference type="Pfam" id="PF02201">
    <property type="entry name" value="SWIB"/>
    <property type="match status" value="1"/>
</dbReference>
<dbReference type="GO" id="GO:0010468">
    <property type="term" value="P:regulation of gene expression"/>
    <property type="evidence" value="ECO:0007669"/>
    <property type="project" value="TreeGrafter"/>
</dbReference>
<feature type="region of interest" description="Disordered" evidence="9">
    <location>
        <begin position="141"/>
        <end position="186"/>
    </location>
</feature>
<dbReference type="GO" id="GO:0002039">
    <property type="term" value="F:p53 binding"/>
    <property type="evidence" value="ECO:0007669"/>
    <property type="project" value="TreeGrafter"/>
</dbReference>
<feature type="compositionally biased region" description="Low complexity" evidence="9">
    <location>
        <begin position="210"/>
        <end position="221"/>
    </location>
</feature>
<dbReference type="InterPro" id="IPR036885">
    <property type="entry name" value="SWIB_MDM2_dom_sf"/>
</dbReference>
<evidence type="ECO:0000256" key="5">
    <source>
        <dbReference type="ARBA" id="ARBA00022771"/>
    </source>
</evidence>
<evidence type="ECO:0000256" key="4">
    <source>
        <dbReference type="ARBA" id="ARBA00022723"/>
    </source>
</evidence>
<feature type="compositionally biased region" description="Polar residues" evidence="9">
    <location>
        <begin position="148"/>
        <end position="158"/>
    </location>
</feature>
<evidence type="ECO:0000259" key="10">
    <source>
        <dbReference type="PROSITE" id="PS51925"/>
    </source>
</evidence>
<dbReference type="GeneTree" id="ENSGT00530000063539"/>